<comment type="caution">
    <text evidence="1">The sequence shown here is derived from an EMBL/GenBank/DDBJ whole genome shotgun (WGS) entry which is preliminary data.</text>
</comment>
<reference evidence="2" key="1">
    <citation type="journal article" date="2019" name="Int. J. Syst. Evol. Microbiol.">
        <title>The Global Catalogue of Microorganisms (GCM) 10K type strain sequencing project: providing services to taxonomists for standard genome sequencing and annotation.</title>
        <authorList>
            <consortium name="The Broad Institute Genomics Platform"/>
            <consortium name="The Broad Institute Genome Sequencing Center for Infectious Disease"/>
            <person name="Wu L."/>
            <person name="Ma J."/>
        </authorList>
    </citation>
    <scope>NUCLEOTIDE SEQUENCE [LARGE SCALE GENOMIC DNA]</scope>
    <source>
        <strain evidence="2">CCUG 49339</strain>
    </source>
</reference>
<dbReference type="Proteomes" id="UP001597214">
    <property type="component" value="Unassembled WGS sequence"/>
</dbReference>
<keyword evidence="2" id="KW-1185">Reference proteome</keyword>
<protein>
    <submittedName>
        <fullName evidence="1">Uncharacterized protein</fullName>
    </submittedName>
</protein>
<dbReference type="EMBL" id="JBHUEM010000001">
    <property type="protein sequence ID" value="MFD1734990.1"/>
    <property type="molecule type" value="Genomic_DNA"/>
</dbReference>
<name>A0ABW4LIB0_9BACI</name>
<accession>A0ABW4LIB0</accession>
<gene>
    <name evidence="1" type="ORF">ACFSCX_00290</name>
</gene>
<organism evidence="1 2">
    <name type="scientific">Bacillus salitolerans</name>
    <dbReference type="NCBI Taxonomy" id="1437434"/>
    <lineage>
        <taxon>Bacteria</taxon>
        <taxon>Bacillati</taxon>
        <taxon>Bacillota</taxon>
        <taxon>Bacilli</taxon>
        <taxon>Bacillales</taxon>
        <taxon>Bacillaceae</taxon>
        <taxon>Bacillus</taxon>
    </lineage>
</organism>
<evidence type="ECO:0000313" key="1">
    <source>
        <dbReference type="EMBL" id="MFD1734990.1"/>
    </source>
</evidence>
<evidence type="ECO:0000313" key="2">
    <source>
        <dbReference type="Proteomes" id="UP001597214"/>
    </source>
</evidence>
<dbReference type="RefSeq" id="WP_377926073.1">
    <property type="nucleotide sequence ID" value="NZ_JBHUEM010000001.1"/>
</dbReference>
<sequence>MPKKSYKLKDAQGAIDETNSPAKRICISQLKIPPFRNLYWTILH</sequence>
<proteinExistence type="predicted"/>